<dbReference type="GO" id="GO:0008270">
    <property type="term" value="F:zinc ion binding"/>
    <property type="evidence" value="ECO:0007669"/>
    <property type="project" value="UniProtKB-KW"/>
</dbReference>
<keyword evidence="2" id="KW-0175">Coiled coil</keyword>
<evidence type="ECO:0000313" key="5">
    <source>
        <dbReference type="EMBL" id="GEU73752.1"/>
    </source>
</evidence>
<feature type="domain" description="CCHC-type" evidence="4">
    <location>
        <begin position="484"/>
        <end position="499"/>
    </location>
</feature>
<evidence type="ECO:0000256" key="2">
    <source>
        <dbReference type="SAM" id="Coils"/>
    </source>
</evidence>
<evidence type="ECO:0000259" key="4">
    <source>
        <dbReference type="PROSITE" id="PS50158"/>
    </source>
</evidence>
<dbReference type="GO" id="GO:0003676">
    <property type="term" value="F:nucleic acid binding"/>
    <property type="evidence" value="ECO:0007669"/>
    <property type="project" value="InterPro"/>
</dbReference>
<feature type="region of interest" description="Disordered" evidence="3">
    <location>
        <begin position="363"/>
        <end position="388"/>
    </location>
</feature>
<organism evidence="5">
    <name type="scientific">Tanacetum cinerariifolium</name>
    <name type="common">Dalmatian daisy</name>
    <name type="synonym">Chrysanthemum cinerariifolium</name>
    <dbReference type="NCBI Taxonomy" id="118510"/>
    <lineage>
        <taxon>Eukaryota</taxon>
        <taxon>Viridiplantae</taxon>
        <taxon>Streptophyta</taxon>
        <taxon>Embryophyta</taxon>
        <taxon>Tracheophyta</taxon>
        <taxon>Spermatophyta</taxon>
        <taxon>Magnoliopsida</taxon>
        <taxon>eudicotyledons</taxon>
        <taxon>Gunneridae</taxon>
        <taxon>Pentapetalae</taxon>
        <taxon>asterids</taxon>
        <taxon>campanulids</taxon>
        <taxon>Asterales</taxon>
        <taxon>Asteraceae</taxon>
        <taxon>Asteroideae</taxon>
        <taxon>Anthemideae</taxon>
        <taxon>Anthemidinae</taxon>
        <taxon>Tanacetum</taxon>
    </lineage>
</organism>
<dbReference type="SMART" id="SM00343">
    <property type="entry name" value="ZnF_C2HC"/>
    <property type="match status" value="2"/>
</dbReference>
<dbReference type="InterPro" id="IPR036875">
    <property type="entry name" value="Znf_CCHC_sf"/>
</dbReference>
<keyword evidence="1" id="KW-0863">Zinc-finger</keyword>
<dbReference type="PROSITE" id="PS50158">
    <property type="entry name" value="ZF_CCHC"/>
    <property type="match status" value="2"/>
</dbReference>
<evidence type="ECO:0000256" key="3">
    <source>
        <dbReference type="SAM" id="MobiDB-lite"/>
    </source>
</evidence>
<keyword evidence="1" id="KW-0862">Zinc</keyword>
<feature type="domain" description="CCHC-type" evidence="4">
    <location>
        <begin position="779"/>
        <end position="794"/>
    </location>
</feature>
<dbReference type="InterPro" id="IPR001878">
    <property type="entry name" value="Znf_CCHC"/>
</dbReference>
<feature type="compositionally biased region" description="Low complexity" evidence="3">
    <location>
        <begin position="275"/>
        <end position="293"/>
    </location>
</feature>
<name>A0A6L2MLU9_TANCI</name>
<protein>
    <recommendedName>
        <fullName evidence="4">CCHC-type domain-containing protein</fullName>
    </recommendedName>
</protein>
<sequence>MKVMQAYNATSNESPIPLPQAPIAPPTILPPSPVLPLLPMFNSRDFFLPKEILPPKKRTLSRSFSTFALPQEFEIGESSHKTSLERHEEQIETILNYLDEIPLECIEHMEDKIEGLGNGRVIIQRDFDQLETKLQEARTQISRFLREQIRHDVRLFLLAMAPKRTSTSAAPAMDQAAIRKLVADSVIADLEAKAATMANTDNTNRNAREREDPVARKCSYKEFMSCQPFNFKGTEGAVGLICWGLPRSIEGNFIASKPQTLEEAITITQRTFTNKNYQNNHNNNNNNCNNDHQQQNKRQETIRAYAATPTENKGYTESLPMYKEVPISEGSPVTRTETYMETYKNVSQDIRDQLNAEAEAPVYHPQNHPTHYTQNSSTRSQQVATRNREKAIVNSPTPIYNQEPSMVAEDDETSKDKEIDKLMALISLLFKKSTNLPTTTSRENQDNSLRINRGTGYENQRIGNVVGASETVGSTVVQNYRIQCYNCKEFGHVTRECQKPKRVKDAAYYREKMLLCKQDEAGIQLNAEQADWRDDTDDESKDQELEAHYMYMAQIQEVSPDAADSGPIFDSKPVQKVSNDDHYNVFAIESEHPEQSESIHDTYSIEQDEHNVIIDSLDMSYDREQIDQNDDHADLANEPMAFEQRSSKPGFQCMTSGQISSGLDLTYAPSTITKQEPTEGELDLLFEAMYDDYFGGQPKFTSQDDESLESYYSRFYKMLNELTRNQCKVTNHQVNVQFLLQLQPEWQRNAGYEHQRLGNVAGARETVGLTVVQKSGIQCYNCKEYGHVARECQKPKRAKDAAYHRKKMLLKPDISFLHEFGALCYPKNDRKDNGKLSAKGEPSRPVLTRNQLRSDGDMCMYALTASTMEPKNVKEAMIDPA</sequence>
<dbReference type="EMBL" id="BKCJ010006750">
    <property type="protein sequence ID" value="GEU73752.1"/>
    <property type="molecule type" value="Genomic_DNA"/>
</dbReference>
<dbReference type="AlphaFoldDB" id="A0A6L2MLU9"/>
<feature type="region of interest" description="Disordered" evidence="3">
    <location>
        <begin position="275"/>
        <end position="298"/>
    </location>
</feature>
<proteinExistence type="predicted"/>
<keyword evidence="1" id="KW-0479">Metal-binding</keyword>
<gene>
    <name evidence="5" type="ORF">Tci_045730</name>
</gene>
<feature type="compositionally biased region" description="Polar residues" evidence="3">
    <location>
        <begin position="367"/>
        <end position="385"/>
    </location>
</feature>
<dbReference type="SUPFAM" id="SSF57756">
    <property type="entry name" value="Retrovirus zinc finger-like domains"/>
    <property type="match status" value="2"/>
</dbReference>
<dbReference type="Pfam" id="PF00098">
    <property type="entry name" value="zf-CCHC"/>
    <property type="match status" value="2"/>
</dbReference>
<reference evidence="5" key="1">
    <citation type="journal article" date="2019" name="Sci. Rep.">
        <title>Draft genome of Tanacetum cinerariifolium, the natural source of mosquito coil.</title>
        <authorList>
            <person name="Yamashiro T."/>
            <person name="Shiraishi A."/>
            <person name="Satake H."/>
            <person name="Nakayama K."/>
        </authorList>
    </citation>
    <scope>NUCLEOTIDE SEQUENCE</scope>
</reference>
<evidence type="ECO:0000256" key="1">
    <source>
        <dbReference type="PROSITE-ProRule" id="PRU00047"/>
    </source>
</evidence>
<feature type="coiled-coil region" evidence="2">
    <location>
        <begin position="120"/>
        <end position="147"/>
    </location>
</feature>
<accession>A0A6L2MLU9</accession>
<comment type="caution">
    <text evidence="5">The sequence shown here is derived from an EMBL/GenBank/DDBJ whole genome shotgun (WGS) entry which is preliminary data.</text>
</comment>
<dbReference type="Gene3D" id="4.10.60.10">
    <property type="entry name" value="Zinc finger, CCHC-type"/>
    <property type="match status" value="2"/>
</dbReference>